<dbReference type="EMBL" id="CP022433">
    <property type="protein sequence ID" value="ASN23850.1"/>
    <property type="molecule type" value="Genomic_DNA"/>
</dbReference>
<dbReference type="STRING" id="1355015.LK06_006130"/>
<feature type="region of interest" description="Disordered" evidence="1">
    <location>
        <begin position="1"/>
        <end position="20"/>
    </location>
</feature>
<proteinExistence type="predicted"/>
<organism evidence="2 3">
    <name type="scientific">Streptomyces pluripotens</name>
    <dbReference type="NCBI Taxonomy" id="1355015"/>
    <lineage>
        <taxon>Bacteria</taxon>
        <taxon>Bacillati</taxon>
        <taxon>Actinomycetota</taxon>
        <taxon>Actinomycetes</taxon>
        <taxon>Kitasatosporales</taxon>
        <taxon>Streptomycetaceae</taxon>
        <taxon>Streptomyces</taxon>
    </lineage>
</organism>
<gene>
    <name evidence="2" type="ORF">LK07_07235</name>
</gene>
<evidence type="ECO:0000313" key="3">
    <source>
        <dbReference type="Proteomes" id="UP000031501"/>
    </source>
</evidence>
<reference evidence="2 3" key="1">
    <citation type="submission" date="2017-07" db="EMBL/GenBank/DDBJ databases">
        <title>Genome sequence of Streptomyces pluripotens MUSC 137T.</title>
        <authorList>
            <person name="Ser H.-L."/>
            <person name="Lee L.-H."/>
        </authorList>
    </citation>
    <scope>NUCLEOTIDE SEQUENCE [LARGE SCALE GENOMIC DNA]</scope>
    <source>
        <strain evidence="2 3">MUSC 137</strain>
    </source>
</reference>
<keyword evidence="3" id="KW-1185">Reference proteome</keyword>
<feature type="compositionally biased region" description="Polar residues" evidence="1">
    <location>
        <begin position="45"/>
        <end position="57"/>
    </location>
</feature>
<evidence type="ECO:0000256" key="1">
    <source>
        <dbReference type="SAM" id="MobiDB-lite"/>
    </source>
</evidence>
<dbReference type="KEGG" id="splu:LK06_006130"/>
<feature type="region of interest" description="Disordered" evidence="1">
    <location>
        <begin position="42"/>
        <end position="68"/>
    </location>
</feature>
<name>A0A221NV77_9ACTN</name>
<accession>A0A221NV77</accession>
<evidence type="ECO:0000313" key="2">
    <source>
        <dbReference type="EMBL" id="ASN23850.1"/>
    </source>
</evidence>
<sequence length="68" mass="6875">MRGGRRCAGEGPASREAGAVVTHKGFEDVAGPAGRGVAEVKRYEASSTSRDGHSSSLFADEAPASVAV</sequence>
<dbReference type="AlphaFoldDB" id="A0A221NV77"/>
<protein>
    <submittedName>
        <fullName evidence="2">Uncharacterized protein</fullName>
    </submittedName>
</protein>
<dbReference type="Proteomes" id="UP000031501">
    <property type="component" value="Chromosome"/>
</dbReference>